<dbReference type="Proteomes" id="UP000027178">
    <property type="component" value="Unassembled WGS sequence"/>
</dbReference>
<sequence>MPLVPLLKSHRRDRSPEVRRRGRRAAFCKAGVFAALLALDYLPILPA</sequence>
<protein>
    <submittedName>
        <fullName evidence="2">Uncharacterized protein</fullName>
    </submittedName>
</protein>
<gene>
    <name evidence="2" type="ORF">KCH_04650</name>
</gene>
<accession>A0A066Z213</accession>
<proteinExistence type="predicted"/>
<reference evidence="2 3" key="1">
    <citation type="submission" date="2014-05" db="EMBL/GenBank/DDBJ databases">
        <title>Draft Genome Sequence of Kitasatospora cheerisanensis KCTC 2395.</title>
        <authorList>
            <person name="Nam D.H."/>
        </authorList>
    </citation>
    <scope>NUCLEOTIDE SEQUENCE [LARGE SCALE GENOMIC DNA]</scope>
    <source>
        <strain evidence="2 3">KCTC 2395</strain>
    </source>
</reference>
<dbReference type="RefSeq" id="WP_157031841.1">
    <property type="nucleotide sequence ID" value="NZ_KK853997.1"/>
</dbReference>
<organism evidence="2 3">
    <name type="scientific">Kitasatospora cheerisanensis KCTC 2395</name>
    <dbReference type="NCBI Taxonomy" id="1348663"/>
    <lineage>
        <taxon>Bacteria</taxon>
        <taxon>Bacillati</taxon>
        <taxon>Actinomycetota</taxon>
        <taxon>Actinomycetes</taxon>
        <taxon>Kitasatosporales</taxon>
        <taxon>Streptomycetaceae</taxon>
        <taxon>Kitasatospora</taxon>
    </lineage>
</organism>
<comment type="caution">
    <text evidence="2">The sequence shown here is derived from an EMBL/GenBank/DDBJ whole genome shotgun (WGS) entry which is preliminary data.</text>
</comment>
<evidence type="ECO:0000313" key="2">
    <source>
        <dbReference type="EMBL" id="KDN87818.1"/>
    </source>
</evidence>
<evidence type="ECO:0000256" key="1">
    <source>
        <dbReference type="SAM" id="MobiDB-lite"/>
    </source>
</evidence>
<name>A0A066Z213_9ACTN</name>
<dbReference type="AlphaFoldDB" id="A0A066Z213"/>
<keyword evidence="3" id="KW-1185">Reference proteome</keyword>
<dbReference type="EMBL" id="JNBY01000015">
    <property type="protein sequence ID" value="KDN87818.1"/>
    <property type="molecule type" value="Genomic_DNA"/>
</dbReference>
<evidence type="ECO:0000313" key="3">
    <source>
        <dbReference type="Proteomes" id="UP000027178"/>
    </source>
</evidence>
<feature type="region of interest" description="Disordered" evidence="1">
    <location>
        <begin position="1"/>
        <end position="20"/>
    </location>
</feature>
<dbReference type="HOGENOM" id="CLU_3169126_0_0_11"/>
<dbReference type="PATRIC" id="fig|1348663.4.peg.437"/>